<evidence type="ECO:0000313" key="2">
    <source>
        <dbReference type="Proteomes" id="UP000243528"/>
    </source>
</evidence>
<dbReference type="AlphaFoldDB" id="A0A2P8DEY3"/>
<dbReference type="RefSeq" id="WP_205741127.1">
    <property type="nucleotide sequence ID" value="NZ_PYGE01000028.1"/>
</dbReference>
<organism evidence="1 2">
    <name type="scientific">Haloactinopolyspora alba</name>
    <dbReference type="NCBI Taxonomy" id="648780"/>
    <lineage>
        <taxon>Bacteria</taxon>
        <taxon>Bacillati</taxon>
        <taxon>Actinomycetota</taxon>
        <taxon>Actinomycetes</taxon>
        <taxon>Jiangellales</taxon>
        <taxon>Jiangellaceae</taxon>
        <taxon>Haloactinopolyspora</taxon>
    </lineage>
</organism>
<gene>
    <name evidence="1" type="ORF">CLV30_12822</name>
</gene>
<accession>A0A2P8DEY3</accession>
<keyword evidence="2" id="KW-1185">Reference proteome</keyword>
<name>A0A2P8DEY3_9ACTN</name>
<evidence type="ECO:0008006" key="3">
    <source>
        <dbReference type="Google" id="ProtNLM"/>
    </source>
</evidence>
<evidence type="ECO:0000313" key="1">
    <source>
        <dbReference type="EMBL" id="PSK95770.1"/>
    </source>
</evidence>
<comment type="caution">
    <text evidence="1">The sequence shown here is derived from an EMBL/GenBank/DDBJ whole genome shotgun (WGS) entry which is preliminary data.</text>
</comment>
<reference evidence="1 2" key="1">
    <citation type="submission" date="2018-03" db="EMBL/GenBank/DDBJ databases">
        <title>Genomic Encyclopedia of Archaeal and Bacterial Type Strains, Phase II (KMG-II): from individual species to whole genera.</title>
        <authorList>
            <person name="Goeker M."/>
        </authorList>
    </citation>
    <scope>NUCLEOTIDE SEQUENCE [LARGE SCALE GENOMIC DNA]</scope>
    <source>
        <strain evidence="1 2">DSM 45211</strain>
    </source>
</reference>
<dbReference type="Proteomes" id="UP000243528">
    <property type="component" value="Unassembled WGS sequence"/>
</dbReference>
<sequence length="116" mass="12944">MAQRVRVKWNGGAVSASMRAAELRGLRLAGEHVLTESRKEVPIEEGTLERSGTVSVDPGSRRAAVSYNTPYAVVQHERMDFHHDEGRSAKYLERPMTTNRGTVRDIIAQQIRQGLS</sequence>
<protein>
    <recommendedName>
        <fullName evidence="3">HK97 gp10 family phage protein</fullName>
    </recommendedName>
</protein>
<proteinExistence type="predicted"/>
<dbReference type="EMBL" id="PYGE01000028">
    <property type="protein sequence ID" value="PSK95770.1"/>
    <property type="molecule type" value="Genomic_DNA"/>
</dbReference>